<evidence type="ECO:0000256" key="4">
    <source>
        <dbReference type="ARBA" id="ARBA00023136"/>
    </source>
</evidence>
<proteinExistence type="inferred from homology"/>
<keyword evidence="7" id="KW-0449">Lipoprotein</keyword>
<evidence type="ECO:0000256" key="2">
    <source>
        <dbReference type="ARBA" id="ARBA00007248"/>
    </source>
</evidence>
<keyword evidence="3" id="KW-0732">Signal</keyword>
<dbReference type="GO" id="GO:0009279">
    <property type="term" value="C:cell outer membrane"/>
    <property type="evidence" value="ECO:0007669"/>
    <property type="project" value="UniProtKB-SubCell"/>
</dbReference>
<gene>
    <name evidence="8" type="ORF">K8W02_03025</name>
</gene>
<comment type="caution">
    <text evidence="8">The sequence shown here is derived from an EMBL/GenBank/DDBJ whole genome shotgun (WGS) entry which is preliminary data.</text>
</comment>
<evidence type="ECO:0000256" key="6">
    <source>
        <dbReference type="ARBA" id="ARBA00023237"/>
    </source>
</evidence>
<evidence type="ECO:0000256" key="1">
    <source>
        <dbReference type="ARBA" id="ARBA00004442"/>
    </source>
</evidence>
<organism evidence="8 9">
    <name type="scientific">Mediterranea massiliensis</name>
    <dbReference type="NCBI Taxonomy" id="1841865"/>
    <lineage>
        <taxon>Bacteria</taxon>
        <taxon>Pseudomonadati</taxon>
        <taxon>Bacteroidota</taxon>
        <taxon>Bacteroidia</taxon>
        <taxon>Bacteroidales</taxon>
        <taxon>Bacteroidaceae</taxon>
        <taxon>Mediterranea</taxon>
    </lineage>
</organism>
<dbReference type="Pfam" id="PF08842">
    <property type="entry name" value="Mfa2"/>
    <property type="match status" value="1"/>
</dbReference>
<reference evidence="8" key="2">
    <citation type="submission" date="2021-09" db="EMBL/GenBank/DDBJ databases">
        <authorList>
            <person name="Gilroy R."/>
        </authorList>
    </citation>
    <scope>NUCLEOTIDE SEQUENCE</scope>
    <source>
        <strain evidence="8">CHK55-1828</strain>
    </source>
</reference>
<keyword evidence="5" id="KW-0564">Palmitate</keyword>
<keyword evidence="6" id="KW-0998">Cell outer membrane</keyword>
<evidence type="ECO:0000256" key="5">
    <source>
        <dbReference type="ARBA" id="ARBA00023139"/>
    </source>
</evidence>
<reference evidence="8" key="1">
    <citation type="journal article" date="2021" name="PeerJ">
        <title>Extensive microbial diversity within the chicken gut microbiome revealed by metagenomics and culture.</title>
        <authorList>
            <person name="Gilroy R."/>
            <person name="Ravi A."/>
            <person name="Getino M."/>
            <person name="Pursley I."/>
            <person name="Horton D.L."/>
            <person name="Alikhan N.F."/>
            <person name="Baker D."/>
            <person name="Gharbi K."/>
            <person name="Hall N."/>
            <person name="Watson M."/>
            <person name="Adriaenssens E.M."/>
            <person name="Foster-Nyarko E."/>
            <person name="Jarju S."/>
            <person name="Secka A."/>
            <person name="Antonio M."/>
            <person name="Oren A."/>
            <person name="Chaudhuri R.R."/>
            <person name="La Ragione R."/>
            <person name="Hildebrand F."/>
            <person name="Pallen M.J."/>
        </authorList>
    </citation>
    <scope>NUCLEOTIDE SEQUENCE</scope>
    <source>
        <strain evidence="8">CHK55-1828</strain>
    </source>
</reference>
<protein>
    <submittedName>
        <fullName evidence="8">FimB/Mfa2 family fimbrial subunit</fullName>
    </submittedName>
</protein>
<name>A0A921LBP3_9BACT</name>
<dbReference type="InterPro" id="IPR014941">
    <property type="entry name" value="FimB/Mfa2/Mfa3"/>
</dbReference>
<evidence type="ECO:0000313" key="8">
    <source>
        <dbReference type="EMBL" id="HJF91343.1"/>
    </source>
</evidence>
<evidence type="ECO:0000256" key="7">
    <source>
        <dbReference type="ARBA" id="ARBA00023288"/>
    </source>
</evidence>
<evidence type="ECO:0000313" key="9">
    <source>
        <dbReference type="Proteomes" id="UP000717835"/>
    </source>
</evidence>
<dbReference type="EMBL" id="DYVX01000025">
    <property type="protein sequence ID" value="HJF91343.1"/>
    <property type="molecule type" value="Genomic_DNA"/>
</dbReference>
<dbReference type="Gene3D" id="2.60.40.2090">
    <property type="match status" value="1"/>
</dbReference>
<sequence>MENLISHINHAAKRWLLPVLCALLASSCETIWDNDDCGTVYRVKFRYDYNMLFTDAFASQVPSVTLYVFDEAGRLVGRQTQTGETLSDEDFSIPLDVAPGNYQLVAWAGTEGSEKVTIAEDVASLDELKCRINRYEHQLRGEPVDSVGQLHPFWHGLAQAQVDTRPVTRNTWNYEEITVPLVKNSNTIRVILQQMNGEGLDKDDFIFTITDNNGLMHHDNCLNEEDGLLTYLPYHKASGTTGDGEGAKLNLVVAEMSMGRLIEGHDPILTVRRADTGKTVFSIPLIDYMDMCRTVAQYDMPLQEYLDREDTFVMTFFLDAGQSWINTQIIINNWIVRFNDIDTRH</sequence>
<comment type="subcellular location">
    <subcellularLocation>
        <location evidence="1">Cell outer membrane</location>
    </subcellularLocation>
</comment>
<dbReference type="RefSeq" id="WP_276826388.1">
    <property type="nucleotide sequence ID" value="NZ_DYVX01000025.1"/>
</dbReference>
<dbReference type="AlphaFoldDB" id="A0A921LBP3"/>
<comment type="similarity">
    <text evidence="2">Belongs to the bacteroidetes fimbrillin superfamily. FimB/Mfa2 family.</text>
</comment>
<accession>A0A921LBP3</accession>
<keyword evidence="4" id="KW-0472">Membrane</keyword>
<dbReference type="Proteomes" id="UP000717835">
    <property type="component" value="Unassembled WGS sequence"/>
</dbReference>
<dbReference type="Gene3D" id="2.60.40.2100">
    <property type="match status" value="1"/>
</dbReference>
<evidence type="ECO:0000256" key="3">
    <source>
        <dbReference type="ARBA" id="ARBA00022729"/>
    </source>
</evidence>